<accession>A0A316YJ74</accession>
<organism evidence="1 2">
    <name type="scientific">Acaromyces ingoldii</name>
    <dbReference type="NCBI Taxonomy" id="215250"/>
    <lineage>
        <taxon>Eukaryota</taxon>
        <taxon>Fungi</taxon>
        <taxon>Dikarya</taxon>
        <taxon>Basidiomycota</taxon>
        <taxon>Ustilaginomycotina</taxon>
        <taxon>Exobasidiomycetes</taxon>
        <taxon>Exobasidiales</taxon>
        <taxon>Cryptobasidiaceae</taxon>
        <taxon>Acaromyces</taxon>
    </lineage>
</organism>
<keyword evidence="2" id="KW-1185">Reference proteome</keyword>
<dbReference type="AlphaFoldDB" id="A0A316YJ74"/>
<proteinExistence type="predicted"/>
<sequence length="116" mass="12810">MTLSWFLSALCVPLERGNESAKISFDLRFNATCLDFQVMNVIPIASGLPINPSEALRGSFASRTAGTVCNNEHTSGLSSWYLTLLSGSDHRCFNLISLADVGRISRSWRSFLHREA</sequence>
<evidence type="ECO:0000313" key="1">
    <source>
        <dbReference type="EMBL" id="PWN88668.1"/>
    </source>
</evidence>
<evidence type="ECO:0000313" key="2">
    <source>
        <dbReference type="Proteomes" id="UP000245768"/>
    </source>
</evidence>
<dbReference type="Proteomes" id="UP000245768">
    <property type="component" value="Unassembled WGS sequence"/>
</dbReference>
<dbReference type="RefSeq" id="XP_025375866.1">
    <property type="nucleotide sequence ID" value="XM_025522495.1"/>
</dbReference>
<protein>
    <submittedName>
        <fullName evidence="1">Uncharacterized protein</fullName>
    </submittedName>
</protein>
<dbReference type="EMBL" id="KZ819638">
    <property type="protein sequence ID" value="PWN88668.1"/>
    <property type="molecule type" value="Genomic_DNA"/>
</dbReference>
<gene>
    <name evidence="1" type="ORF">FA10DRAFT_268832</name>
</gene>
<dbReference type="GeneID" id="37044411"/>
<name>A0A316YJ74_9BASI</name>
<dbReference type="InParanoid" id="A0A316YJ74"/>
<reference evidence="1 2" key="1">
    <citation type="journal article" date="2018" name="Mol. Biol. Evol.">
        <title>Broad Genomic Sampling Reveals a Smut Pathogenic Ancestry of the Fungal Clade Ustilaginomycotina.</title>
        <authorList>
            <person name="Kijpornyongpan T."/>
            <person name="Mondo S.J."/>
            <person name="Barry K."/>
            <person name="Sandor L."/>
            <person name="Lee J."/>
            <person name="Lipzen A."/>
            <person name="Pangilinan J."/>
            <person name="LaButti K."/>
            <person name="Hainaut M."/>
            <person name="Henrissat B."/>
            <person name="Grigoriev I.V."/>
            <person name="Spatafora J.W."/>
            <person name="Aime M.C."/>
        </authorList>
    </citation>
    <scope>NUCLEOTIDE SEQUENCE [LARGE SCALE GENOMIC DNA]</scope>
    <source>
        <strain evidence="1 2">MCA 4198</strain>
    </source>
</reference>